<dbReference type="InterPro" id="IPR055066">
    <property type="entry name" value="AASDHPPT_N"/>
</dbReference>
<dbReference type="GO" id="GO:0008897">
    <property type="term" value="F:holo-[acyl-carrier-protein] synthase activity"/>
    <property type="evidence" value="ECO:0007669"/>
    <property type="project" value="UniProtKB-EC"/>
</dbReference>
<keyword evidence="6" id="KW-1185">Reference proteome</keyword>
<dbReference type="EC" id="2.7.8.7" evidence="1"/>
<dbReference type="InterPro" id="IPR008278">
    <property type="entry name" value="4-PPantetheinyl_Trfase_dom"/>
</dbReference>
<organism evidence="5 6">
    <name type="scientific">Botryobasidium botryosum (strain FD-172 SS1)</name>
    <dbReference type="NCBI Taxonomy" id="930990"/>
    <lineage>
        <taxon>Eukaryota</taxon>
        <taxon>Fungi</taxon>
        <taxon>Dikarya</taxon>
        <taxon>Basidiomycota</taxon>
        <taxon>Agaricomycotina</taxon>
        <taxon>Agaricomycetes</taxon>
        <taxon>Cantharellales</taxon>
        <taxon>Botryobasidiaceae</taxon>
        <taxon>Botryobasidium</taxon>
    </lineage>
</organism>
<dbReference type="AlphaFoldDB" id="A0A067M5J1"/>
<dbReference type="STRING" id="930990.A0A067M5J1"/>
<evidence type="ECO:0000259" key="4">
    <source>
        <dbReference type="Pfam" id="PF22624"/>
    </source>
</evidence>
<accession>A0A067M5J1</accession>
<dbReference type="Pfam" id="PF01648">
    <property type="entry name" value="ACPS"/>
    <property type="match status" value="1"/>
</dbReference>
<evidence type="ECO:0000313" key="5">
    <source>
        <dbReference type="EMBL" id="KDQ09980.1"/>
    </source>
</evidence>
<dbReference type="Pfam" id="PF22624">
    <property type="entry name" value="AASDHPPT_N"/>
    <property type="match status" value="1"/>
</dbReference>
<keyword evidence="2" id="KW-0808">Transferase</keyword>
<feature type="domain" description="4'-phosphopantetheinyl transferase N-terminal" evidence="4">
    <location>
        <begin position="18"/>
        <end position="102"/>
    </location>
</feature>
<name>A0A067M5J1_BOTB1</name>
<dbReference type="SUPFAM" id="SSF56214">
    <property type="entry name" value="4'-phosphopantetheinyl transferase"/>
    <property type="match status" value="2"/>
</dbReference>
<dbReference type="PANTHER" id="PTHR12215:SF10">
    <property type="entry name" value="L-AMINOADIPATE-SEMIALDEHYDE DEHYDROGENASE-PHOSPHOPANTETHEINYL TRANSFERASE"/>
    <property type="match status" value="1"/>
</dbReference>
<evidence type="ECO:0000256" key="1">
    <source>
        <dbReference type="ARBA" id="ARBA00013172"/>
    </source>
</evidence>
<gene>
    <name evidence="5" type="ORF">BOTBODRAFT_137247</name>
</gene>
<dbReference type="GO" id="GO:0019878">
    <property type="term" value="P:lysine biosynthetic process via aminoadipic acid"/>
    <property type="evidence" value="ECO:0007669"/>
    <property type="project" value="TreeGrafter"/>
</dbReference>
<evidence type="ECO:0000259" key="3">
    <source>
        <dbReference type="Pfam" id="PF01648"/>
    </source>
</evidence>
<proteinExistence type="predicted"/>
<dbReference type="GO" id="GO:0005829">
    <property type="term" value="C:cytosol"/>
    <property type="evidence" value="ECO:0007669"/>
    <property type="project" value="TreeGrafter"/>
</dbReference>
<reference evidence="6" key="1">
    <citation type="journal article" date="2014" name="Proc. Natl. Acad. Sci. U.S.A.">
        <title>Extensive sampling of basidiomycete genomes demonstrates inadequacy of the white-rot/brown-rot paradigm for wood decay fungi.</title>
        <authorList>
            <person name="Riley R."/>
            <person name="Salamov A.A."/>
            <person name="Brown D.W."/>
            <person name="Nagy L.G."/>
            <person name="Floudas D."/>
            <person name="Held B.W."/>
            <person name="Levasseur A."/>
            <person name="Lombard V."/>
            <person name="Morin E."/>
            <person name="Otillar R."/>
            <person name="Lindquist E.A."/>
            <person name="Sun H."/>
            <person name="LaButti K.M."/>
            <person name="Schmutz J."/>
            <person name="Jabbour D."/>
            <person name="Luo H."/>
            <person name="Baker S.E."/>
            <person name="Pisabarro A.G."/>
            <person name="Walton J.D."/>
            <person name="Blanchette R.A."/>
            <person name="Henrissat B."/>
            <person name="Martin F."/>
            <person name="Cullen D."/>
            <person name="Hibbett D.S."/>
            <person name="Grigoriev I.V."/>
        </authorList>
    </citation>
    <scope>NUCLEOTIDE SEQUENCE [LARGE SCALE GENOMIC DNA]</scope>
    <source>
        <strain evidence="6">FD-172 SS1</strain>
    </source>
</reference>
<dbReference type="PANTHER" id="PTHR12215">
    <property type="entry name" value="PHOSPHOPANTETHEINE TRANSFERASE"/>
    <property type="match status" value="1"/>
</dbReference>
<dbReference type="FunCoup" id="A0A067M5J1">
    <property type="interactions" value="337"/>
</dbReference>
<dbReference type="HOGENOM" id="CLU_057011_3_1_1"/>
<dbReference type="EMBL" id="KL198072">
    <property type="protein sequence ID" value="KDQ09980.1"/>
    <property type="molecule type" value="Genomic_DNA"/>
</dbReference>
<sequence length="294" mass="32957">MELWLVNIPFQSGVLTDQLYERALRCVSVESQNKIKRFYRRQDAWRSLIGRLLIRTLLEECDVPSHSVVLGATAAGKLYLASPRLTPYLAFNITHDSSLVGMSYNRGDIKSDAEKVGVDVMKVALPGNETISSFLEILRDQLSPLERSLLAPIRPYSSSLSLPLPATDDESLSRIFWIWTLKEAYTKALGIGLGFDFSRVEFNFLRDEVKVDGVLARGWEFRLFSLGLPPDNEGRTKAVTKDGLDLYQGVVATWIGGDECRVTRTQYAANGENQWYKMVTVQDIIGRATAPDAT</sequence>
<dbReference type="Proteomes" id="UP000027195">
    <property type="component" value="Unassembled WGS sequence"/>
</dbReference>
<evidence type="ECO:0000313" key="6">
    <source>
        <dbReference type="Proteomes" id="UP000027195"/>
    </source>
</evidence>
<dbReference type="OrthoDB" id="26719at2759"/>
<evidence type="ECO:0000256" key="2">
    <source>
        <dbReference type="ARBA" id="ARBA00022679"/>
    </source>
</evidence>
<feature type="domain" description="4'-phosphopantetheinyl transferase" evidence="3">
    <location>
        <begin position="116"/>
        <end position="207"/>
    </location>
</feature>
<dbReference type="Gene3D" id="3.90.470.20">
    <property type="entry name" value="4'-phosphopantetheinyl transferase domain"/>
    <property type="match status" value="1"/>
</dbReference>
<dbReference type="InterPro" id="IPR037143">
    <property type="entry name" value="4-PPantetheinyl_Trfase_dom_sf"/>
</dbReference>
<dbReference type="InterPro" id="IPR050559">
    <property type="entry name" value="P-Pant_transferase_sf"/>
</dbReference>
<dbReference type="GO" id="GO:0000287">
    <property type="term" value="F:magnesium ion binding"/>
    <property type="evidence" value="ECO:0007669"/>
    <property type="project" value="InterPro"/>
</dbReference>
<dbReference type="InParanoid" id="A0A067M5J1"/>
<protein>
    <recommendedName>
        <fullName evidence="1">holo-[acyl-carrier-protein] synthase</fullName>
        <ecNumber evidence="1">2.7.8.7</ecNumber>
    </recommendedName>
</protein>